<proteinExistence type="predicted"/>
<dbReference type="Proteomes" id="UP000243180">
    <property type="component" value="Chromosome"/>
</dbReference>
<dbReference type="EMBL" id="AP014879">
    <property type="protein sequence ID" value="BAV33479.1"/>
    <property type="molecule type" value="Genomic_DNA"/>
</dbReference>
<dbReference type="RefSeq" id="WP_096360332.1">
    <property type="nucleotide sequence ID" value="NZ_AP014879.1"/>
</dbReference>
<reference evidence="1 2" key="1">
    <citation type="submission" date="2015-05" db="EMBL/GenBank/DDBJ databases">
        <title>Complete genome sequence of a sulfur-oxidizing gammaproteobacterium strain HA5.</title>
        <authorList>
            <person name="Miura A."/>
            <person name="Kojima H."/>
            <person name="Fukui M."/>
        </authorList>
    </citation>
    <scope>NUCLEOTIDE SEQUENCE [LARGE SCALE GENOMIC DNA]</scope>
    <source>
        <strain evidence="1 2">HA5</strain>
    </source>
</reference>
<name>A0A1B4XFA6_9GAMM</name>
<sequence>MKKFFIGLVVGLIVAFPLGINFGKDKPLLSNPFAAKPDIAEQIKERTGEVLKETKEVIHDATKPVQEKLQK</sequence>
<keyword evidence="2" id="KW-1185">Reference proteome</keyword>
<protein>
    <recommendedName>
        <fullName evidence="3">YtxH domain-containing protein</fullName>
    </recommendedName>
</protein>
<evidence type="ECO:0000313" key="2">
    <source>
        <dbReference type="Proteomes" id="UP000243180"/>
    </source>
</evidence>
<accession>A0A1B4XFA6</accession>
<dbReference type="InParanoid" id="A0A1B4XFA6"/>
<dbReference type="AlphaFoldDB" id="A0A1B4XFA6"/>
<dbReference type="KEGG" id="slim:SCL_1166"/>
<evidence type="ECO:0000313" key="1">
    <source>
        <dbReference type="EMBL" id="BAV33479.1"/>
    </source>
</evidence>
<evidence type="ECO:0008006" key="3">
    <source>
        <dbReference type="Google" id="ProtNLM"/>
    </source>
</evidence>
<dbReference type="OrthoDB" id="9779092at2"/>
<gene>
    <name evidence="1" type="ORF">SCL_1166</name>
</gene>
<organism evidence="1 2">
    <name type="scientific">Sulfuricaulis limicola</name>
    <dbReference type="NCBI Taxonomy" id="1620215"/>
    <lineage>
        <taxon>Bacteria</taxon>
        <taxon>Pseudomonadati</taxon>
        <taxon>Pseudomonadota</taxon>
        <taxon>Gammaproteobacteria</taxon>
        <taxon>Acidiferrobacterales</taxon>
        <taxon>Acidiferrobacteraceae</taxon>
        <taxon>Sulfuricaulis</taxon>
    </lineage>
</organism>